<feature type="signal peptide" evidence="1">
    <location>
        <begin position="1"/>
        <end position="23"/>
    </location>
</feature>
<evidence type="ECO:0000313" key="4">
    <source>
        <dbReference type="Proteomes" id="UP000664317"/>
    </source>
</evidence>
<sequence>MNTLLKTSTLALALTLMSIAAFAQNVLVDSKKSYSGIKKIEIESGWLNVNYKGGNSGEVSVEAYLESNYTDQDIVFVTVGDVLKISHTRKQNNYNWNTRNKGYLNITGPEGIALDVRGSSGNVTVENITQDNTSLRVSSGNVTATNITGDLSIRATSGNLTADGVSGNVSGGVTSGNGNFYKIKGNLDYESTSGSLDADGVAGEINVRLTSGNAKINNAGSLGTLQFTSGNVRASNVGLGPNTKFSGTSGNFRVQTNSDLKAYNFSLKASSGNLRVGGINTGKTLEIDNGASSWVRGNISSGNISIEN</sequence>
<accession>A0ABS3C599</accession>
<dbReference type="Pfam" id="PF13349">
    <property type="entry name" value="DUF4097"/>
    <property type="match status" value="1"/>
</dbReference>
<organism evidence="3 4">
    <name type="scientific">Algoriphagus oliviformis</name>
    <dbReference type="NCBI Taxonomy" id="2811231"/>
    <lineage>
        <taxon>Bacteria</taxon>
        <taxon>Pseudomonadati</taxon>
        <taxon>Bacteroidota</taxon>
        <taxon>Cytophagia</taxon>
        <taxon>Cytophagales</taxon>
        <taxon>Cyclobacteriaceae</taxon>
        <taxon>Algoriphagus</taxon>
    </lineage>
</organism>
<evidence type="ECO:0000259" key="2">
    <source>
        <dbReference type="Pfam" id="PF13349"/>
    </source>
</evidence>
<protein>
    <submittedName>
        <fullName evidence="3">DUF4097 family beta strand repeat protein</fullName>
    </submittedName>
</protein>
<gene>
    <name evidence="3" type="ORF">J0A68_15200</name>
</gene>
<keyword evidence="1" id="KW-0732">Signal</keyword>
<name>A0ABS3C599_9BACT</name>
<dbReference type="InterPro" id="IPR025164">
    <property type="entry name" value="Toastrack_DUF4097"/>
</dbReference>
<evidence type="ECO:0000256" key="1">
    <source>
        <dbReference type="SAM" id="SignalP"/>
    </source>
</evidence>
<feature type="domain" description="DUF4097" evidence="2">
    <location>
        <begin position="37"/>
        <end position="306"/>
    </location>
</feature>
<feature type="chain" id="PRO_5046188475" evidence="1">
    <location>
        <begin position="24"/>
        <end position="308"/>
    </location>
</feature>
<evidence type="ECO:0000313" key="3">
    <source>
        <dbReference type="EMBL" id="MBN7812299.1"/>
    </source>
</evidence>
<keyword evidence="4" id="KW-1185">Reference proteome</keyword>
<proteinExistence type="predicted"/>
<comment type="caution">
    <text evidence="3">The sequence shown here is derived from an EMBL/GenBank/DDBJ whole genome shotgun (WGS) entry which is preliminary data.</text>
</comment>
<reference evidence="3 4" key="1">
    <citation type="submission" date="2021-03" db="EMBL/GenBank/DDBJ databases">
        <title>novel species isolated from a fishpond in China.</title>
        <authorList>
            <person name="Lu H."/>
            <person name="Cai Z."/>
        </authorList>
    </citation>
    <scope>NUCLEOTIDE SEQUENCE [LARGE SCALE GENOMIC DNA]</scope>
    <source>
        <strain evidence="3 4">H41</strain>
    </source>
</reference>
<dbReference type="Proteomes" id="UP000664317">
    <property type="component" value="Unassembled WGS sequence"/>
</dbReference>
<dbReference type="RefSeq" id="WP_206579069.1">
    <property type="nucleotide sequence ID" value="NZ_JAFKCT010000006.1"/>
</dbReference>
<dbReference type="EMBL" id="JAFKCT010000006">
    <property type="protein sequence ID" value="MBN7812299.1"/>
    <property type="molecule type" value="Genomic_DNA"/>
</dbReference>